<dbReference type="OrthoDB" id="10523002at2759"/>
<dbReference type="EMBL" id="JARK01001418">
    <property type="protein sequence ID" value="EYC05403.1"/>
    <property type="molecule type" value="Genomic_DNA"/>
</dbReference>
<name>A0A016TSM5_9BILA</name>
<organism evidence="1 2">
    <name type="scientific">Ancylostoma ceylanicum</name>
    <dbReference type="NCBI Taxonomy" id="53326"/>
    <lineage>
        <taxon>Eukaryota</taxon>
        <taxon>Metazoa</taxon>
        <taxon>Ecdysozoa</taxon>
        <taxon>Nematoda</taxon>
        <taxon>Chromadorea</taxon>
        <taxon>Rhabditida</taxon>
        <taxon>Rhabditina</taxon>
        <taxon>Rhabditomorpha</taxon>
        <taxon>Strongyloidea</taxon>
        <taxon>Ancylostomatidae</taxon>
        <taxon>Ancylostomatinae</taxon>
        <taxon>Ancylostoma</taxon>
    </lineage>
</organism>
<dbReference type="AlphaFoldDB" id="A0A016TSM5"/>
<gene>
    <name evidence="1" type="primary">Acey_s0082.g1562</name>
    <name evidence="1" type="ORF">Y032_0082g1562</name>
</gene>
<dbReference type="Proteomes" id="UP000024635">
    <property type="component" value="Unassembled WGS sequence"/>
</dbReference>
<sequence>MYQEALAKIQRSQWEGPVARVTKKTYLMLPQCMAKALEYVMKGVTFLTYEIERLPKVDRMADIVIMVSPREAEQDKLTMYLTPWIEKRCQEGTEISVGMCPIRSGTAGAREQARNLQNTLTRHRRAFTSTQTRNLESGTIPRERWEATPMMKMGRLDTTPSGNGSIV</sequence>
<comment type="caution">
    <text evidence="1">The sequence shown here is derived from an EMBL/GenBank/DDBJ whole genome shotgun (WGS) entry which is preliminary data.</text>
</comment>
<evidence type="ECO:0000313" key="2">
    <source>
        <dbReference type="Proteomes" id="UP000024635"/>
    </source>
</evidence>
<reference evidence="2" key="1">
    <citation type="journal article" date="2015" name="Nat. Genet.">
        <title>The genome and transcriptome of the zoonotic hookworm Ancylostoma ceylanicum identify infection-specific gene families.</title>
        <authorList>
            <person name="Schwarz E.M."/>
            <person name="Hu Y."/>
            <person name="Antoshechkin I."/>
            <person name="Miller M.M."/>
            <person name="Sternberg P.W."/>
            <person name="Aroian R.V."/>
        </authorList>
    </citation>
    <scope>NUCLEOTIDE SEQUENCE</scope>
    <source>
        <strain evidence="2">HY135</strain>
    </source>
</reference>
<evidence type="ECO:0000313" key="1">
    <source>
        <dbReference type="EMBL" id="EYC05403.1"/>
    </source>
</evidence>
<accession>A0A016TSM5</accession>
<keyword evidence="2" id="KW-1185">Reference proteome</keyword>
<proteinExistence type="predicted"/>
<protein>
    <submittedName>
        <fullName evidence="1">Uncharacterized protein</fullName>
    </submittedName>
</protein>